<organism evidence="1 2">
    <name type="scientific">Caerostris extrusa</name>
    <name type="common">Bark spider</name>
    <name type="synonym">Caerostris bankana</name>
    <dbReference type="NCBI Taxonomy" id="172846"/>
    <lineage>
        <taxon>Eukaryota</taxon>
        <taxon>Metazoa</taxon>
        <taxon>Ecdysozoa</taxon>
        <taxon>Arthropoda</taxon>
        <taxon>Chelicerata</taxon>
        <taxon>Arachnida</taxon>
        <taxon>Araneae</taxon>
        <taxon>Araneomorphae</taxon>
        <taxon>Entelegynae</taxon>
        <taxon>Araneoidea</taxon>
        <taxon>Araneidae</taxon>
        <taxon>Caerostris</taxon>
    </lineage>
</organism>
<proteinExistence type="predicted"/>
<accession>A0AAV4PPE5</accession>
<evidence type="ECO:0000313" key="2">
    <source>
        <dbReference type="Proteomes" id="UP001054945"/>
    </source>
</evidence>
<keyword evidence="2" id="KW-1185">Reference proteome</keyword>
<comment type="caution">
    <text evidence="1">The sequence shown here is derived from an EMBL/GenBank/DDBJ whole genome shotgun (WGS) entry which is preliminary data.</text>
</comment>
<dbReference type="EMBL" id="BPLR01004926">
    <property type="protein sequence ID" value="GIX98554.1"/>
    <property type="molecule type" value="Genomic_DNA"/>
</dbReference>
<gene>
    <name evidence="1" type="ORF">CEXT_615231</name>
</gene>
<sequence length="130" mass="14254">MSTGTAAVIGDVPIGLLNGPGNLKCPFTCKEFPPRIAVVQKGENSNIDKAEKWAQAAATELPAIHQPGQRKVPKKEIALRGHKSTGDPLLAQEMSSFWFRFGQRIMEDSLYVHGNCHCHWLVLIGLPKPI</sequence>
<protein>
    <submittedName>
        <fullName evidence="1">Uncharacterized protein</fullName>
    </submittedName>
</protein>
<name>A0AAV4PPE5_CAEEX</name>
<dbReference type="AlphaFoldDB" id="A0AAV4PPE5"/>
<reference evidence="1 2" key="1">
    <citation type="submission" date="2021-06" db="EMBL/GenBank/DDBJ databases">
        <title>Caerostris extrusa draft genome.</title>
        <authorList>
            <person name="Kono N."/>
            <person name="Arakawa K."/>
        </authorList>
    </citation>
    <scope>NUCLEOTIDE SEQUENCE [LARGE SCALE GENOMIC DNA]</scope>
</reference>
<dbReference type="Proteomes" id="UP001054945">
    <property type="component" value="Unassembled WGS sequence"/>
</dbReference>
<evidence type="ECO:0000313" key="1">
    <source>
        <dbReference type="EMBL" id="GIX98554.1"/>
    </source>
</evidence>